<sequence>MLQGRVYHRYLCSSDRRAVKENAKPLRMSFPHGEGCFKIFAYLISLPIMGPLYVTLPDPYHLSKRKFYLLTFIGSILWIALLTYLLIWWSVVVSQVLAIPDAVMGLLFLAAGTSIPDIVTSILVARHGRGDMVFSVSMSSNIFYITVRMSLPWLFFAIFRQETIPVLTSGMACSITLLALVLILRFELIQDDLETILEGILSSLTILSKKSQSSKAGSKEEVRHWIMRTRSSLVEARKLIEDMEQEARLAPIQFRGDMLTKVRQYREDTAKLQAQLRGFTEINTSGFGDSLNIRNPRDGPDWPEVTVEDRYRRQVLEGSNILERTSQSIQRSEQVAVETEAVGGEIISDLSVQREQLERTRGRIYDTYDELSRSQRILRRIYFGVIQNKVVLIVIIVIEILIIAGLVYLRFFS</sequence>
<evidence type="ECO:0000256" key="3">
    <source>
        <dbReference type="ARBA" id="ARBA00005364"/>
    </source>
</evidence>
<keyword evidence="10 13" id="KW-1133">Transmembrane helix</keyword>
<dbReference type="PANTHER" id="PTHR10846:SF72">
    <property type="entry name" value="SODIUM_POTASSIUM_CALCIUM EXCHANGER NCKX30C"/>
    <property type="match status" value="1"/>
</dbReference>
<name>A0A553PDB4_TIGCA</name>
<comment type="similarity">
    <text evidence="4">Belongs to the VTI1 family.</text>
</comment>
<dbReference type="GO" id="GO:0005737">
    <property type="term" value="C:cytoplasm"/>
    <property type="evidence" value="ECO:0007669"/>
    <property type="project" value="UniProtKB-ARBA"/>
</dbReference>
<dbReference type="GO" id="GO:0005886">
    <property type="term" value="C:plasma membrane"/>
    <property type="evidence" value="ECO:0007669"/>
    <property type="project" value="TreeGrafter"/>
</dbReference>
<feature type="transmembrane region" description="Helical" evidence="13">
    <location>
        <begin position="103"/>
        <end position="125"/>
    </location>
</feature>
<keyword evidence="16" id="KW-1185">Reference proteome</keyword>
<evidence type="ECO:0000256" key="5">
    <source>
        <dbReference type="ARBA" id="ARBA00022448"/>
    </source>
</evidence>
<dbReference type="GO" id="GO:0006886">
    <property type="term" value="P:intracellular protein transport"/>
    <property type="evidence" value="ECO:0007669"/>
    <property type="project" value="InterPro"/>
</dbReference>
<dbReference type="InterPro" id="IPR044880">
    <property type="entry name" value="NCX_ion-bd_dom_sf"/>
</dbReference>
<reference evidence="15 16" key="1">
    <citation type="journal article" date="2018" name="Nat. Ecol. Evol.">
        <title>Genomic signatures of mitonuclear coevolution across populations of Tigriopus californicus.</title>
        <authorList>
            <person name="Barreto F.S."/>
            <person name="Watson E.T."/>
            <person name="Lima T.G."/>
            <person name="Willett C.S."/>
            <person name="Edmands S."/>
            <person name="Li W."/>
            <person name="Burton R.S."/>
        </authorList>
    </citation>
    <scope>NUCLEOTIDE SEQUENCE [LARGE SCALE GENOMIC DNA]</scope>
    <source>
        <strain evidence="15 16">San Diego</strain>
    </source>
</reference>
<dbReference type="GO" id="GO:0008273">
    <property type="term" value="F:calcium, potassium:sodium antiporter activity"/>
    <property type="evidence" value="ECO:0007669"/>
    <property type="project" value="TreeGrafter"/>
</dbReference>
<keyword evidence="7" id="KW-0106">Calcium</keyword>
<evidence type="ECO:0000256" key="13">
    <source>
        <dbReference type="SAM" id="Phobius"/>
    </source>
</evidence>
<feature type="transmembrane region" description="Helical" evidence="13">
    <location>
        <begin position="68"/>
        <end position="91"/>
    </location>
</feature>
<evidence type="ECO:0000256" key="4">
    <source>
        <dbReference type="ARBA" id="ARBA00006108"/>
    </source>
</evidence>
<keyword evidence="6" id="KW-0050">Antiport</keyword>
<comment type="similarity">
    <text evidence="3">Belongs to the Ca(2+):cation antiporter (CaCA) (TC 2.A.19) family. SLC24A subfamily.</text>
</comment>
<proteinExistence type="inferred from homology"/>
<dbReference type="Gene3D" id="1.20.1420.30">
    <property type="entry name" value="NCX, central ion-binding region"/>
    <property type="match status" value="1"/>
</dbReference>
<keyword evidence="12 13" id="KW-0472">Membrane</keyword>
<dbReference type="SUPFAM" id="SSF47661">
    <property type="entry name" value="t-snare proteins"/>
    <property type="match status" value="1"/>
</dbReference>
<comment type="subcellular location">
    <subcellularLocation>
        <location evidence="1">Membrane</location>
        <topology evidence="1">Multi-pass membrane protein</topology>
    </subcellularLocation>
    <subcellularLocation>
        <location evidence="2">Membrane</location>
        <topology evidence="2">Single-pass type IV membrane protein</topology>
    </subcellularLocation>
</comment>
<dbReference type="InterPro" id="IPR007705">
    <property type="entry name" value="Vesicle_trsprt_v-SNARE_N"/>
</dbReference>
<feature type="transmembrane region" description="Helical" evidence="13">
    <location>
        <begin position="164"/>
        <end position="184"/>
    </location>
</feature>
<dbReference type="SUPFAM" id="SSF58038">
    <property type="entry name" value="SNARE fusion complex"/>
    <property type="match status" value="1"/>
</dbReference>
<keyword evidence="11" id="KW-0175">Coiled coil</keyword>
<dbReference type="SMART" id="SM00397">
    <property type="entry name" value="t_SNARE"/>
    <property type="match status" value="1"/>
</dbReference>
<keyword evidence="8 13" id="KW-0812">Transmembrane</keyword>
<keyword evidence="5" id="KW-0813">Transport</keyword>
<evidence type="ECO:0000256" key="6">
    <source>
        <dbReference type="ARBA" id="ARBA00022449"/>
    </source>
</evidence>
<dbReference type="STRING" id="6832.A0A553PDB4"/>
<evidence type="ECO:0000313" key="16">
    <source>
        <dbReference type="Proteomes" id="UP000318571"/>
    </source>
</evidence>
<dbReference type="Pfam" id="PF05008">
    <property type="entry name" value="V-SNARE"/>
    <property type="match status" value="1"/>
</dbReference>
<dbReference type="GO" id="GO:0005262">
    <property type="term" value="F:calcium channel activity"/>
    <property type="evidence" value="ECO:0007669"/>
    <property type="project" value="TreeGrafter"/>
</dbReference>
<evidence type="ECO:0000256" key="1">
    <source>
        <dbReference type="ARBA" id="ARBA00004141"/>
    </source>
</evidence>
<evidence type="ECO:0000313" key="15">
    <source>
        <dbReference type="EMBL" id="TRY75664.1"/>
    </source>
</evidence>
<dbReference type="GO" id="GO:0016192">
    <property type="term" value="P:vesicle-mediated transport"/>
    <property type="evidence" value="ECO:0007669"/>
    <property type="project" value="InterPro"/>
</dbReference>
<keyword evidence="7" id="KW-0109">Calcium transport</keyword>
<evidence type="ECO:0000256" key="10">
    <source>
        <dbReference type="ARBA" id="ARBA00022989"/>
    </source>
</evidence>
<dbReference type="GO" id="GO:0006874">
    <property type="term" value="P:intracellular calcium ion homeostasis"/>
    <property type="evidence" value="ECO:0007669"/>
    <property type="project" value="TreeGrafter"/>
</dbReference>
<dbReference type="Pfam" id="PF12352">
    <property type="entry name" value="V-SNARE_C"/>
    <property type="match status" value="1"/>
</dbReference>
<evidence type="ECO:0000256" key="7">
    <source>
        <dbReference type="ARBA" id="ARBA00022568"/>
    </source>
</evidence>
<evidence type="ECO:0000259" key="14">
    <source>
        <dbReference type="SMART" id="SM00397"/>
    </source>
</evidence>
<dbReference type="FunFam" id="1.20.5.110:FF:000002">
    <property type="entry name" value="Vesicle transport through interaction with t-SNAREsB"/>
    <property type="match status" value="1"/>
</dbReference>
<dbReference type="Gene3D" id="1.20.5.110">
    <property type="match status" value="1"/>
</dbReference>
<dbReference type="InterPro" id="IPR010989">
    <property type="entry name" value="SNARE"/>
</dbReference>
<dbReference type="CDD" id="cd15890">
    <property type="entry name" value="SNARE_Vti1b"/>
    <property type="match status" value="1"/>
</dbReference>
<dbReference type="InterPro" id="IPR000727">
    <property type="entry name" value="T_SNARE_dom"/>
</dbReference>
<keyword evidence="9" id="KW-0653">Protein transport</keyword>
<evidence type="ECO:0000256" key="12">
    <source>
        <dbReference type="ARBA" id="ARBA00023136"/>
    </source>
</evidence>
<evidence type="ECO:0000256" key="11">
    <source>
        <dbReference type="ARBA" id="ARBA00023054"/>
    </source>
</evidence>
<feature type="transmembrane region" description="Helical" evidence="13">
    <location>
        <begin position="390"/>
        <end position="411"/>
    </location>
</feature>
<organism evidence="15 16">
    <name type="scientific">Tigriopus californicus</name>
    <name type="common">Marine copepod</name>
    <dbReference type="NCBI Taxonomy" id="6832"/>
    <lineage>
        <taxon>Eukaryota</taxon>
        <taxon>Metazoa</taxon>
        <taxon>Ecdysozoa</taxon>
        <taxon>Arthropoda</taxon>
        <taxon>Crustacea</taxon>
        <taxon>Multicrustacea</taxon>
        <taxon>Hexanauplia</taxon>
        <taxon>Copepoda</taxon>
        <taxon>Harpacticoida</taxon>
        <taxon>Harpacticidae</taxon>
        <taxon>Tigriopus</taxon>
    </lineage>
</organism>
<dbReference type="Pfam" id="PF01699">
    <property type="entry name" value="Na_Ca_ex"/>
    <property type="match status" value="1"/>
</dbReference>
<dbReference type="AlphaFoldDB" id="A0A553PDB4"/>
<gene>
    <name evidence="15" type="ORF">TCAL_01276</name>
</gene>
<comment type="caution">
    <text evidence="15">The sequence shown here is derived from an EMBL/GenBank/DDBJ whole genome shotgun (WGS) entry which is preliminary data.</text>
</comment>
<dbReference type="EMBL" id="VCGU01000005">
    <property type="protein sequence ID" value="TRY75664.1"/>
    <property type="molecule type" value="Genomic_DNA"/>
</dbReference>
<dbReference type="InterPro" id="IPR004837">
    <property type="entry name" value="NaCa_Exmemb"/>
</dbReference>
<keyword evidence="7" id="KW-0406">Ion transport</keyword>
<dbReference type="InterPro" id="IPR004481">
    <property type="entry name" value="K/Na/Ca-exchanger"/>
</dbReference>
<evidence type="ECO:0000256" key="2">
    <source>
        <dbReference type="ARBA" id="ARBA00004211"/>
    </source>
</evidence>
<dbReference type="PANTHER" id="PTHR10846">
    <property type="entry name" value="SODIUM/POTASSIUM/CALCIUM EXCHANGER"/>
    <property type="match status" value="1"/>
</dbReference>
<protein>
    <recommendedName>
        <fullName evidence="14">t-SNARE coiled-coil homology domain-containing protein</fullName>
    </recommendedName>
</protein>
<dbReference type="Proteomes" id="UP000318571">
    <property type="component" value="Chromosome 2"/>
</dbReference>
<evidence type="ECO:0000256" key="8">
    <source>
        <dbReference type="ARBA" id="ARBA00022692"/>
    </source>
</evidence>
<evidence type="ECO:0000256" key="9">
    <source>
        <dbReference type="ARBA" id="ARBA00022927"/>
    </source>
</evidence>
<feature type="transmembrane region" description="Helical" evidence="13">
    <location>
        <begin position="132"/>
        <end position="158"/>
    </location>
</feature>
<feature type="domain" description="T-SNARE coiled-coil homology" evidence="14">
    <location>
        <begin position="314"/>
        <end position="381"/>
    </location>
</feature>
<accession>A0A553PDB4</accession>